<keyword evidence="6 8" id="KW-0408">Iron</keyword>
<dbReference type="SUPFAM" id="SSF81343">
    <property type="entry name" value="Fumarate reductase respiratory complex transmembrane subunits"/>
    <property type="match status" value="1"/>
</dbReference>
<feature type="transmembrane region" description="Helical" evidence="9">
    <location>
        <begin position="192"/>
        <end position="213"/>
    </location>
</feature>
<dbReference type="InterPro" id="IPR004224">
    <property type="entry name" value="Fum_red_B_TM"/>
</dbReference>
<dbReference type="EMBL" id="FNGA01000003">
    <property type="protein sequence ID" value="SDL08635.1"/>
    <property type="molecule type" value="Genomic_DNA"/>
</dbReference>
<evidence type="ECO:0000313" key="11">
    <source>
        <dbReference type="Proteomes" id="UP000199053"/>
    </source>
</evidence>
<name>A0A1G9H708_9BACT</name>
<feature type="binding site" description="axial binding residue" evidence="8">
    <location>
        <position position="128"/>
    </location>
    <ligand>
        <name>heme b</name>
        <dbReference type="ChEBI" id="CHEBI:60344"/>
        <label>bD</label>
    </ligand>
    <ligandPart>
        <name>Fe</name>
        <dbReference type="ChEBI" id="CHEBI:18248"/>
    </ligandPart>
</feature>
<dbReference type="STRING" id="246191.SAMN05660337_2031"/>
<evidence type="ECO:0000256" key="4">
    <source>
        <dbReference type="ARBA" id="ARBA00022723"/>
    </source>
</evidence>
<keyword evidence="7 9" id="KW-0472">Membrane</keyword>
<dbReference type="GO" id="GO:0046872">
    <property type="term" value="F:metal ion binding"/>
    <property type="evidence" value="ECO:0007669"/>
    <property type="project" value="UniProtKB-KW"/>
</dbReference>
<evidence type="ECO:0000256" key="7">
    <source>
        <dbReference type="ARBA" id="ARBA00023136"/>
    </source>
</evidence>
<dbReference type="OrthoDB" id="5345350at2"/>
<evidence type="ECO:0000256" key="6">
    <source>
        <dbReference type="ARBA" id="ARBA00023004"/>
    </source>
</evidence>
<dbReference type="Proteomes" id="UP000199053">
    <property type="component" value="Unassembled WGS sequence"/>
</dbReference>
<feature type="binding site" description="axial binding residue" evidence="8">
    <location>
        <position position="78"/>
    </location>
    <ligand>
        <name>heme b</name>
        <dbReference type="ChEBI" id="CHEBI:60344"/>
        <label>bD</label>
    </ligand>
    <ligandPart>
        <name>Fe</name>
        <dbReference type="ChEBI" id="CHEBI:18248"/>
    </ligandPart>
</feature>
<dbReference type="RefSeq" id="WP_092160759.1">
    <property type="nucleotide sequence ID" value="NZ_FNGA01000003.1"/>
</dbReference>
<accession>A0A1G9H708</accession>
<keyword evidence="11" id="KW-1185">Reference proteome</keyword>
<evidence type="ECO:0000256" key="9">
    <source>
        <dbReference type="SAM" id="Phobius"/>
    </source>
</evidence>
<protein>
    <submittedName>
        <fullName evidence="10">Succinate dehydrogenase subunit C</fullName>
    </submittedName>
</protein>
<comment type="subcellular location">
    <subcellularLocation>
        <location evidence="1">Membrane</location>
    </subcellularLocation>
</comment>
<organism evidence="10 11">
    <name type="scientific">Maridesulfovibrio ferrireducens</name>
    <dbReference type="NCBI Taxonomy" id="246191"/>
    <lineage>
        <taxon>Bacteria</taxon>
        <taxon>Pseudomonadati</taxon>
        <taxon>Thermodesulfobacteriota</taxon>
        <taxon>Desulfovibrionia</taxon>
        <taxon>Desulfovibrionales</taxon>
        <taxon>Desulfovibrionaceae</taxon>
        <taxon>Maridesulfovibrio</taxon>
    </lineage>
</organism>
<dbReference type="InterPro" id="IPR034804">
    <property type="entry name" value="SQR/QFR_C/D"/>
</dbReference>
<dbReference type="InterPro" id="IPR000701">
    <property type="entry name" value="SuccDH_FuR_B_TM-su"/>
</dbReference>
<feature type="binding site" description="axial binding residue" evidence="8">
    <location>
        <position position="166"/>
    </location>
    <ligand>
        <name>heme b</name>
        <dbReference type="ChEBI" id="CHEBI:60344"/>
        <label>bD</label>
    </ligand>
    <ligandPart>
        <name>Fe</name>
        <dbReference type="ChEBI" id="CHEBI:18248"/>
    </ligandPart>
</feature>
<dbReference type="Gene3D" id="1.20.1300.10">
    <property type="entry name" value="Fumarate reductase/succinate dehydrogenase, transmembrane subunit"/>
    <property type="match status" value="1"/>
</dbReference>
<feature type="transmembrane region" description="Helical" evidence="9">
    <location>
        <begin position="153"/>
        <end position="172"/>
    </location>
</feature>
<evidence type="ECO:0000256" key="3">
    <source>
        <dbReference type="ARBA" id="ARBA00022692"/>
    </source>
</evidence>
<feature type="transmembrane region" description="Helical" evidence="9">
    <location>
        <begin position="109"/>
        <end position="133"/>
    </location>
</feature>
<keyword evidence="5 9" id="KW-1133">Transmembrane helix</keyword>
<keyword evidence="3 9" id="KW-0812">Transmembrane</keyword>
<proteinExistence type="predicted"/>
<evidence type="ECO:0000256" key="2">
    <source>
        <dbReference type="ARBA" id="ARBA00022617"/>
    </source>
</evidence>
<dbReference type="GO" id="GO:0006099">
    <property type="term" value="P:tricarboxylic acid cycle"/>
    <property type="evidence" value="ECO:0007669"/>
    <property type="project" value="InterPro"/>
</dbReference>
<keyword evidence="2 8" id="KW-0349">Heme</keyword>
<evidence type="ECO:0000256" key="5">
    <source>
        <dbReference type="ARBA" id="ARBA00022989"/>
    </source>
</evidence>
<dbReference type="PIRSF" id="PIRSF000177">
    <property type="entry name" value="Fumar_rd_cyt_b"/>
    <property type="match status" value="1"/>
</dbReference>
<dbReference type="AlphaFoldDB" id="A0A1G9H708"/>
<evidence type="ECO:0000256" key="1">
    <source>
        <dbReference type="ARBA" id="ARBA00004370"/>
    </source>
</evidence>
<evidence type="ECO:0000256" key="8">
    <source>
        <dbReference type="PIRSR" id="PIRSR000177-1"/>
    </source>
</evidence>
<dbReference type="Pfam" id="PF01127">
    <property type="entry name" value="Sdh_cyt"/>
    <property type="match status" value="1"/>
</dbReference>
<evidence type="ECO:0000313" key="10">
    <source>
        <dbReference type="EMBL" id="SDL08635.1"/>
    </source>
</evidence>
<keyword evidence="4 8" id="KW-0479">Metal-binding</keyword>
<dbReference type="GO" id="GO:0016020">
    <property type="term" value="C:membrane"/>
    <property type="evidence" value="ECO:0007669"/>
    <property type="project" value="UniProtKB-SubCell"/>
</dbReference>
<sequence>MSFDSKVTTAKSGKSDAILDWLQMCSGVALIIFVFMHMSLVSSVIINTNIMDTIAHTYEKNYMAQIGGPILFLLFLFHFYLAARKIPFRFEGQKTIWAHAKMMHHRDTWLWIVQVISAMLILVMGSIHMWAVLSDLPITAARSAARVQSGPWLYFYLVLAPLVVLHVVAGLYRIAVKWGFIRDYQRSKLNRFATGLAVVFICIGLATLVRFMTLTA</sequence>
<feature type="transmembrane region" description="Helical" evidence="9">
    <location>
        <begin position="21"/>
        <end position="46"/>
    </location>
</feature>
<feature type="transmembrane region" description="Helical" evidence="9">
    <location>
        <begin position="66"/>
        <end position="83"/>
    </location>
</feature>
<gene>
    <name evidence="10" type="ORF">SAMN05660337_2031</name>
</gene>
<reference evidence="11" key="1">
    <citation type="submission" date="2016-10" db="EMBL/GenBank/DDBJ databases">
        <authorList>
            <person name="Varghese N."/>
            <person name="Submissions S."/>
        </authorList>
    </citation>
    <scope>NUCLEOTIDE SEQUENCE [LARGE SCALE GENOMIC DNA]</scope>
    <source>
        <strain evidence="11">DSM 16995</strain>
    </source>
</reference>
<feature type="binding site" description="axial binding residue" evidence="8">
    <location>
        <position position="37"/>
    </location>
    <ligand>
        <name>heme b</name>
        <dbReference type="ChEBI" id="CHEBI:60344"/>
        <label>bD</label>
    </ligand>
    <ligandPart>
        <name>Fe</name>
        <dbReference type="ChEBI" id="CHEBI:18248"/>
    </ligandPart>
</feature>